<comment type="caution">
    <text evidence="2">The sequence shown here is derived from an EMBL/GenBank/DDBJ whole genome shotgun (WGS) entry which is preliminary data.</text>
</comment>
<accession>A0A396IDS4</accession>
<dbReference type="InterPro" id="IPR026960">
    <property type="entry name" value="RVT-Znf"/>
</dbReference>
<dbReference type="EMBL" id="PSQE01000004">
    <property type="protein sequence ID" value="RHN60977.1"/>
    <property type="molecule type" value="Genomic_DNA"/>
</dbReference>
<gene>
    <name evidence="2" type="ORF">MtrunA17_Chr4g0031641</name>
</gene>
<dbReference type="PANTHER" id="PTHR33116">
    <property type="entry name" value="REVERSE TRANSCRIPTASE ZINC-BINDING DOMAIN-CONTAINING PROTEIN-RELATED-RELATED"/>
    <property type="match status" value="1"/>
</dbReference>
<dbReference type="Gramene" id="rna23383">
    <property type="protein sequence ID" value="RHN60977.1"/>
    <property type="gene ID" value="gene23383"/>
</dbReference>
<keyword evidence="2" id="KW-0548">Nucleotidyltransferase</keyword>
<feature type="domain" description="Reverse transcriptase zinc-binding" evidence="1">
    <location>
        <begin position="105"/>
        <end position="193"/>
    </location>
</feature>
<dbReference type="Pfam" id="PF13966">
    <property type="entry name" value="zf-RVT"/>
    <property type="match status" value="1"/>
</dbReference>
<organism evidence="2 3">
    <name type="scientific">Medicago truncatula</name>
    <name type="common">Barrel medic</name>
    <name type="synonym">Medicago tribuloides</name>
    <dbReference type="NCBI Taxonomy" id="3880"/>
    <lineage>
        <taxon>Eukaryota</taxon>
        <taxon>Viridiplantae</taxon>
        <taxon>Streptophyta</taxon>
        <taxon>Embryophyta</taxon>
        <taxon>Tracheophyta</taxon>
        <taxon>Spermatophyta</taxon>
        <taxon>Magnoliopsida</taxon>
        <taxon>eudicotyledons</taxon>
        <taxon>Gunneridae</taxon>
        <taxon>Pentapetalae</taxon>
        <taxon>rosids</taxon>
        <taxon>fabids</taxon>
        <taxon>Fabales</taxon>
        <taxon>Fabaceae</taxon>
        <taxon>Papilionoideae</taxon>
        <taxon>50 kb inversion clade</taxon>
        <taxon>NPAAA clade</taxon>
        <taxon>Hologalegina</taxon>
        <taxon>IRL clade</taxon>
        <taxon>Trifolieae</taxon>
        <taxon>Medicago</taxon>
    </lineage>
</organism>
<protein>
    <submittedName>
        <fullName evidence="2">Putative reverse transcriptase zinc-binding domain-containing protein</fullName>
    </submittedName>
</protein>
<evidence type="ECO:0000313" key="3">
    <source>
        <dbReference type="Proteomes" id="UP000265566"/>
    </source>
</evidence>
<reference evidence="3" key="1">
    <citation type="journal article" date="2018" name="Nat. Plants">
        <title>Whole-genome landscape of Medicago truncatula symbiotic genes.</title>
        <authorList>
            <person name="Pecrix Y."/>
            <person name="Staton S.E."/>
            <person name="Sallet E."/>
            <person name="Lelandais-Briere C."/>
            <person name="Moreau S."/>
            <person name="Carrere S."/>
            <person name="Blein T."/>
            <person name="Jardinaud M.F."/>
            <person name="Latrasse D."/>
            <person name="Zouine M."/>
            <person name="Zahm M."/>
            <person name="Kreplak J."/>
            <person name="Mayjonade B."/>
            <person name="Satge C."/>
            <person name="Perez M."/>
            <person name="Cauet S."/>
            <person name="Marande W."/>
            <person name="Chantry-Darmon C."/>
            <person name="Lopez-Roques C."/>
            <person name="Bouchez O."/>
            <person name="Berard A."/>
            <person name="Debelle F."/>
            <person name="Munos S."/>
            <person name="Bendahmane A."/>
            <person name="Berges H."/>
            <person name="Niebel A."/>
            <person name="Buitink J."/>
            <person name="Frugier F."/>
            <person name="Benhamed M."/>
            <person name="Crespi M."/>
            <person name="Gouzy J."/>
            <person name="Gamas P."/>
        </authorList>
    </citation>
    <scope>NUCLEOTIDE SEQUENCE [LARGE SCALE GENOMIC DNA]</scope>
    <source>
        <strain evidence="3">cv. Jemalong A17</strain>
    </source>
</reference>
<name>A0A396IDS4_MEDTR</name>
<sequence>MLVGVNIGSSWLYEAASVLSCKVGTVPFLYLGMPIGGNPRRLCFWEPIVNRIKSRLSGWNSRFLSFGGRLVLLKSVLTSLPVYALSFFKAPADSWVWLPDPSGGYTVRGAYSLLISQVPPVAVDDLDLVWHKQVPLKVSVFAWRLLRDRLPTRTNLIARRVLSSDMSSCVAGCGHPESARHLFLLCDTFGSLWHLVRDWIGCFGVDTDNISDHFLQFTHLIGGGAARRSFMQLIWLLCAWVVWNERNNRMFNHVVTPIPCLLDKIKLLSLGWLKAKKATFVFGTQQWWSSPLVCLGIG</sequence>
<evidence type="ECO:0000313" key="2">
    <source>
        <dbReference type="EMBL" id="RHN60977.1"/>
    </source>
</evidence>
<dbReference type="PANTHER" id="PTHR33116:SF78">
    <property type="entry name" value="OS12G0587133 PROTEIN"/>
    <property type="match status" value="1"/>
</dbReference>
<keyword evidence="2" id="KW-0695">RNA-directed DNA polymerase</keyword>
<evidence type="ECO:0000259" key="1">
    <source>
        <dbReference type="Pfam" id="PF13966"/>
    </source>
</evidence>
<dbReference type="AlphaFoldDB" id="A0A396IDS4"/>
<keyword evidence="2" id="KW-0808">Transferase</keyword>
<proteinExistence type="predicted"/>
<dbReference type="GO" id="GO:0003964">
    <property type="term" value="F:RNA-directed DNA polymerase activity"/>
    <property type="evidence" value="ECO:0007669"/>
    <property type="project" value="UniProtKB-KW"/>
</dbReference>
<dbReference type="Proteomes" id="UP000265566">
    <property type="component" value="Chromosome 4"/>
</dbReference>